<protein>
    <recommendedName>
        <fullName evidence="8">ABC transmembrane type-1 domain-containing protein</fullName>
    </recommendedName>
</protein>
<dbReference type="OrthoDB" id="9785836at2"/>
<keyword evidence="4 7" id="KW-0812">Transmembrane</keyword>
<keyword evidence="6 7" id="KW-0472">Membrane</keyword>
<evidence type="ECO:0000256" key="5">
    <source>
        <dbReference type="ARBA" id="ARBA00022989"/>
    </source>
</evidence>
<dbReference type="Pfam" id="PF00528">
    <property type="entry name" value="BPD_transp_1"/>
    <property type="match status" value="1"/>
</dbReference>
<keyword evidence="3" id="KW-1003">Cell membrane</keyword>
<feature type="transmembrane region" description="Helical" evidence="7">
    <location>
        <begin position="77"/>
        <end position="102"/>
    </location>
</feature>
<name>A0A172TPQ0_9BACL</name>
<evidence type="ECO:0000256" key="4">
    <source>
        <dbReference type="ARBA" id="ARBA00022692"/>
    </source>
</evidence>
<dbReference type="GO" id="GO:0005886">
    <property type="term" value="C:plasma membrane"/>
    <property type="evidence" value="ECO:0007669"/>
    <property type="project" value="UniProtKB-SubCell"/>
</dbReference>
<feature type="transmembrane region" description="Helical" evidence="7">
    <location>
        <begin position="213"/>
        <end position="234"/>
    </location>
</feature>
<evidence type="ECO:0000313" key="10">
    <source>
        <dbReference type="Proteomes" id="UP000076927"/>
    </source>
</evidence>
<proteinExistence type="inferred from homology"/>
<feature type="transmembrane region" description="Helical" evidence="7">
    <location>
        <begin position="12"/>
        <end position="31"/>
    </location>
</feature>
<dbReference type="PANTHER" id="PTHR43227:SF11">
    <property type="entry name" value="BLL4140 PROTEIN"/>
    <property type="match status" value="1"/>
</dbReference>
<keyword evidence="10" id="KW-1185">Reference proteome</keyword>
<keyword evidence="5 7" id="KW-1133">Transmembrane helix</keyword>
<dbReference type="PATRIC" id="fig|1178515.4.peg.980"/>
<comment type="subcellular location">
    <subcellularLocation>
        <location evidence="1 7">Cell membrane</location>
        <topology evidence="1 7">Multi-pass membrane protein</topology>
    </subcellularLocation>
</comment>
<sequence length="300" mass="33934">MRSFMKYVNRKKYLYLLLVPVLAYYAVFHYAPMYGIVMAFQNYNMFQGVFGSEWVGLSVIEEVIHSNGFWLSVRNTLFLNLTSLIIVFPAPIILAILLNEVIRERWKRVIQSAVYLPHFISWIVLSGILILMLSEKGMINQFLGIFGIPATSYLSHSSSWIVVYVLSDIWKEIGWSSIIYLAAIASLDPSIYEAAKVDGASKWKQVWHITLPGIKPTIILLLILNIGQMVSIGFEKPFMLGNAMVSNVADVISTHVYTNGVTNTRYSYSTAVGMFQSVINLILIVSANQLSKKLTKESIW</sequence>
<keyword evidence="2 7" id="KW-0813">Transport</keyword>
<dbReference type="InterPro" id="IPR035906">
    <property type="entry name" value="MetI-like_sf"/>
</dbReference>
<dbReference type="Proteomes" id="UP000076927">
    <property type="component" value="Chromosome"/>
</dbReference>
<dbReference type="KEGG" id="pswu:SY83_04840"/>
<evidence type="ECO:0000256" key="6">
    <source>
        <dbReference type="ARBA" id="ARBA00023136"/>
    </source>
</evidence>
<feature type="transmembrane region" description="Helical" evidence="7">
    <location>
        <begin position="114"/>
        <end position="133"/>
    </location>
</feature>
<dbReference type="CDD" id="cd06261">
    <property type="entry name" value="TM_PBP2"/>
    <property type="match status" value="1"/>
</dbReference>
<evidence type="ECO:0000259" key="8">
    <source>
        <dbReference type="PROSITE" id="PS50928"/>
    </source>
</evidence>
<evidence type="ECO:0000313" key="9">
    <source>
        <dbReference type="EMBL" id="ANE48733.1"/>
    </source>
</evidence>
<organism evidence="9 10">
    <name type="scientific">Paenibacillus swuensis</name>
    <dbReference type="NCBI Taxonomy" id="1178515"/>
    <lineage>
        <taxon>Bacteria</taxon>
        <taxon>Bacillati</taxon>
        <taxon>Bacillota</taxon>
        <taxon>Bacilli</taxon>
        <taxon>Bacillales</taxon>
        <taxon>Paenibacillaceae</taxon>
        <taxon>Paenibacillus</taxon>
    </lineage>
</organism>
<accession>A0A172TPQ0</accession>
<dbReference type="PANTHER" id="PTHR43227">
    <property type="entry name" value="BLL4140 PROTEIN"/>
    <property type="match status" value="1"/>
</dbReference>
<evidence type="ECO:0000256" key="2">
    <source>
        <dbReference type="ARBA" id="ARBA00022448"/>
    </source>
</evidence>
<gene>
    <name evidence="9" type="ORF">SY83_04840</name>
</gene>
<evidence type="ECO:0000256" key="1">
    <source>
        <dbReference type="ARBA" id="ARBA00004651"/>
    </source>
</evidence>
<dbReference type="InterPro" id="IPR000515">
    <property type="entry name" value="MetI-like"/>
</dbReference>
<comment type="similarity">
    <text evidence="7">Belongs to the binding-protein-dependent transport system permease family.</text>
</comment>
<feature type="transmembrane region" description="Helical" evidence="7">
    <location>
        <begin position="173"/>
        <end position="192"/>
    </location>
</feature>
<dbReference type="AlphaFoldDB" id="A0A172TPQ0"/>
<dbReference type="GO" id="GO:0055085">
    <property type="term" value="P:transmembrane transport"/>
    <property type="evidence" value="ECO:0007669"/>
    <property type="project" value="InterPro"/>
</dbReference>
<dbReference type="InterPro" id="IPR050809">
    <property type="entry name" value="UgpAE/MalFG_permease"/>
</dbReference>
<dbReference type="Gene3D" id="1.10.3720.10">
    <property type="entry name" value="MetI-like"/>
    <property type="match status" value="1"/>
</dbReference>
<dbReference type="STRING" id="1178515.SY83_04840"/>
<evidence type="ECO:0000256" key="7">
    <source>
        <dbReference type="RuleBase" id="RU363032"/>
    </source>
</evidence>
<dbReference type="SUPFAM" id="SSF161098">
    <property type="entry name" value="MetI-like"/>
    <property type="match status" value="1"/>
</dbReference>
<dbReference type="PROSITE" id="PS50928">
    <property type="entry name" value="ABC_TM1"/>
    <property type="match status" value="1"/>
</dbReference>
<feature type="domain" description="ABC transmembrane type-1" evidence="8">
    <location>
        <begin position="73"/>
        <end position="287"/>
    </location>
</feature>
<dbReference type="EMBL" id="CP011388">
    <property type="protein sequence ID" value="ANE48733.1"/>
    <property type="molecule type" value="Genomic_DNA"/>
</dbReference>
<reference evidence="9 10" key="1">
    <citation type="submission" date="2015-01" db="EMBL/GenBank/DDBJ databases">
        <title>Paenibacillus swuensis/DY6/whole genome sequencing.</title>
        <authorList>
            <person name="Kim M.K."/>
            <person name="Srinivasan S."/>
            <person name="Lee J.-J."/>
        </authorList>
    </citation>
    <scope>NUCLEOTIDE SEQUENCE [LARGE SCALE GENOMIC DNA]</scope>
    <source>
        <strain evidence="9 10">DY6</strain>
    </source>
</reference>
<evidence type="ECO:0000256" key="3">
    <source>
        <dbReference type="ARBA" id="ARBA00022475"/>
    </source>
</evidence>